<organism evidence="1 2">
    <name type="scientific">Denitromonas iodatirespirans</name>
    <dbReference type="NCBI Taxonomy" id="2795389"/>
    <lineage>
        <taxon>Bacteria</taxon>
        <taxon>Pseudomonadati</taxon>
        <taxon>Pseudomonadota</taxon>
        <taxon>Betaproteobacteria</taxon>
        <taxon>Rhodocyclales</taxon>
        <taxon>Zoogloeaceae</taxon>
        <taxon>Denitromonas</taxon>
    </lineage>
</organism>
<dbReference type="Proteomes" id="UP000694660">
    <property type="component" value="Unassembled WGS sequence"/>
</dbReference>
<evidence type="ECO:0000313" key="2">
    <source>
        <dbReference type="Proteomes" id="UP000694660"/>
    </source>
</evidence>
<reference evidence="2" key="1">
    <citation type="journal article" date="2022" name="ISME J.">
        <title>Genetic and phylogenetic analysis of dissimilatory iodate-reducing bacteria identifies potential niches across the world's oceans.</title>
        <authorList>
            <person name="Reyes-Umana V."/>
            <person name="Henning Z."/>
            <person name="Lee K."/>
            <person name="Barnum T.P."/>
            <person name="Coates J.D."/>
        </authorList>
    </citation>
    <scope>NUCLEOTIDE SEQUENCE [LARGE SCALE GENOMIC DNA]</scope>
    <source>
        <strain evidence="2">IR12</strain>
    </source>
</reference>
<accession>A0A944H8R5</accession>
<evidence type="ECO:0000313" key="1">
    <source>
        <dbReference type="EMBL" id="MBT0961660.1"/>
    </source>
</evidence>
<dbReference type="RefSeq" id="WP_214361416.1">
    <property type="nucleotide sequence ID" value="NZ_JAEKFT010000010.1"/>
</dbReference>
<dbReference type="EMBL" id="JAEKFT010000010">
    <property type="protein sequence ID" value="MBT0961660.1"/>
    <property type="molecule type" value="Genomic_DNA"/>
</dbReference>
<name>A0A944H8R5_DENI1</name>
<protein>
    <submittedName>
        <fullName evidence="1">Uncharacterized protein</fullName>
    </submittedName>
</protein>
<sequence length="124" mass="13574">MKIYRAAGVAIGIEPTSEKIRFLGSADPADPRPPYIGSATAIHLNAAELLIANMSVTGVTRAHLRLIAGWAIARGYRWIYAERLPGHTLPLARRRTERPFADHFEIDLAAIARHVLPPEVQCAG</sequence>
<dbReference type="AlphaFoldDB" id="A0A944H8R5"/>
<keyword evidence="2" id="KW-1185">Reference proteome</keyword>
<proteinExistence type="predicted"/>
<comment type="caution">
    <text evidence="1">The sequence shown here is derived from an EMBL/GenBank/DDBJ whole genome shotgun (WGS) entry which is preliminary data.</text>
</comment>
<gene>
    <name evidence="1" type="ORF">I8J34_10805</name>
</gene>